<organism evidence="2 3">
    <name type="scientific">Brevibacillus parabrevis</name>
    <dbReference type="NCBI Taxonomy" id="54914"/>
    <lineage>
        <taxon>Bacteria</taxon>
        <taxon>Bacillati</taxon>
        <taxon>Bacillota</taxon>
        <taxon>Bacilli</taxon>
        <taxon>Bacillales</taxon>
        <taxon>Paenibacillaceae</taxon>
        <taxon>Brevibacillus</taxon>
    </lineage>
</organism>
<gene>
    <name evidence="2" type="ORF">BPA01_46630</name>
</gene>
<sequence length="112" mass="12641">MNSTSSCGYDGKSYWYYGSSSPTSTGEWAKELNGRTEYAVYIPSCNSTGSVKYHVWYEDGQRVDLNVNQLNYSNEWVILGTYYGDSYSSIGMSNNLASSSSKVVWDEVRFKN</sequence>
<evidence type="ECO:0000259" key="1">
    <source>
        <dbReference type="Pfam" id="PF25275"/>
    </source>
</evidence>
<keyword evidence="3" id="KW-1185">Reference proteome</keyword>
<accession>A0A4Y3PNV7</accession>
<proteinExistence type="predicted"/>
<protein>
    <recommendedName>
        <fullName evidence="1">Golvesin/Xly CBD-like domain-containing protein</fullName>
    </recommendedName>
</protein>
<reference evidence="2 3" key="1">
    <citation type="submission" date="2019-06" db="EMBL/GenBank/DDBJ databases">
        <title>Whole genome shotgun sequence of Brevibacillus parabrevis NBRC 12334.</title>
        <authorList>
            <person name="Hosoyama A."/>
            <person name="Uohara A."/>
            <person name="Ohji S."/>
            <person name="Ichikawa N."/>
        </authorList>
    </citation>
    <scope>NUCLEOTIDE SEQUENCE [LARGE SCALE GENOMIC DNA]</scope>
    <source>
        <strain evidence="2 3">NBRC 12334</strain>
    </source>
</reference>
<feature type="domain" description="Golvesin/Xly CBD-like" evidence="1">
    <location>
        <begin position="2"/>
        <end position="111"/>
    </location>
</feature>
<comment type="caution">
    <text evidence="2">The sequence shown here is derived from an EMBL/GenBank/DDBJ whole genome shotgun (WGS) entry which is preliminary data.</text>
</comment>
<dbReference type="Proteomes" id="UP000316882">
    <property type="component" value="Unassembled WGS sequence"/>
</dbReference>
<dbReference type="EMBL" id="BJMH01000033">
    <property type="protein sequence ID" value="GEB35083.1"/>
    <property type="molecule type" value="Genomic_DNA"/>
</dbReference>
<evidence type="ECO:0000313" key="3">
    <source>
        <dbReference type="Proteomes" id="UP000316882"/>
    </source>
</evidence>
<dbReference type="Pfam" id="PF25275">
    <property type="entry name" value="Golvesin_C"/>
    <property type="match status" value="1"/>
</dbReference>
<dbReference type="InterPro" id="IPR033803">
    <property type="entry name" value="CBD-like_Golvesin-Xly"/>
</dbReference>
<name>A0A4Y3PNV7_BREPA</name>
<dbReference type="AlphaFoldDB" id="A0A4Y3PNV7"/>
<evidence type="ECO:0000313" key="2">
    <source>
        <dbReference type="EMBL" id="GEB35083.1"/>
    </source>
</evidence>